<dbReference type="CDD" id="cd02440">
    <property type="entry name" value="AdoMet_MTases"/>
    <property type="match status" value="1"/>
</dbReference>
<reference evidence="5 6" key="1">
    <citation type="submission" date="2023-11" db="EMBL/GenBank/DDBJ databases">
        <title>An acidophilic fungus is an integral part of prey digestion in a carnivorous sundew plant.</title>
        <authorList>
            <person name="Tsai I.J."/>
        </authorList>
    </citation>
    <scope>NUCLEOTIDE SEQUENCE [LARGE SCALE GENOMIC DNA]</scope>
    <source>
        <strain evidence="5">169a</strain>
    </source>
</reference>
<feature type="compositionally biased region" description="Basic and acidic residues" evidence="4">
    <location>
        <begin position="382"/>
        <end position="399"/>
    </location>
</feature>
<keyword evidence="1" id="KW-0489">Methyltransferase</keyword>
<evidence type="ECO:0000313" key="6">
    <source>
        <dbReference type="Proteomes" id="UP001303373"/>
    </source>
</evidence>
<gene>
    <name evidence="5" type="ORF">R9X50_00088500</name>
</gene>
<dbReference type="GO" id="GO:0005634">
    <property type="term" value="C:nucleus"/>
    <property type="evidence" value="ECO:0007669"/>
    <property type="project" value="TreeGrafter"/>
</dbReference>
<dbReference type="Proteomes" id="UP001303373">
    <property type="component" value="Chromosome 1"/>
</dbReference>
<dbReference type="GO" id="GO:0070475">
    <property type="term" value="P:rRNA base methylation"/>
    <property type="evidence" value="ECO:0007669"/>
    <property type="project" value="TreeGrafter"/>
</dbReference>
<organism evidence="5 6">
    <name type="scientific">Acrodontium crateriforme</name>
    <dbReference type="NCBI Taxonomy" id="150365"/>
    <lineage>
        <taxon>Eukaryota</taxon>
        <taxon>Fungi</taxon>
        <taxon>Dikarya</taxon>
        <taxon>Ascomycota</taxon>
        <taxon>Pezizomycotina</taxon>
        <taxon>Dothideomycetes</taxon>
        <taxon>Dothideomycetidae</taxon>
        <taxon>Mycosphaerellales</taxon>
        <taxon>Teratosphaeriaceae</taxon>
        <taxon>Acrodontium</taxon>
    </lineage>
</organism>
<dbReference type="EMBL" id="CP138580">
    <property type="protein sequence ID" value="WPG98099.1"/>
    <property type="molecule type" value="Genomic_DNA"/>
</dbReference>
<dbReference type="PANTHER" id="PTHR13393:SF0">
    <property type="entry name" value="RNA N6-ADENOSINE-METHYLTRANSFERASE METTL16"/>
    <property type="match status" value="1"/>
</dbReference>
<sequence length="477" mass="53375">MSQQEAKTRTRRESYYHNGDVDFDELAAHDQAFAAICKGAKTRRWIDFKDPKVVQQLTRSLLKHDFNLSLTLPPDRLCPPVPVRWNYVRWIQDLLDTSTPFILDPRDARNGRKSRTNVVGLDIGVGASCIYALLACAAHPDWHMRGTDIDAHSLEYARANVKANGLEDRITLSQSESAEASLISVDENQPCTFVMTNPPFYSSEAEMRASYTDKTAPASAICTGSTNEMLCPGGDLGFVLRILDESLVLRSQIQWYTAMFGHLSSLHLFVDKLREHKIDNYAVTSLHAGLRTKRWAIAWSFGPWRPKGEVARHGDVSGGLAPPTTAWSVEVPLMDAVWSWAKVDDVVNGLDVKWVHEGGMSGIMEAPGNTWSRAARRRKKFGNAEENQRGDDHTGESASKRRRLTDEQVAVNETNEAGLMVRISCKHEAVHIDWLRGNDTVLFESFCGVIRRSLIHLLPPLKKKENKASNDQAQQAG</sequence>
<feature type="binding site" evidence="3">
    <location>
        <position position="84"/>
    </location>
    <ligand>
        <name>S-adenosyl-L-methionine</name>
        <dbReference type="ChEBI" id="CHEBI:59789"/>
    </ligand>
</feature>
<dbReference type="GO" id="GO:0008168">
    <property type="term" value="F:methyltransferase activity"/>
    <property type="evidence" value="ECO:0007669"/>
    <property type="project" value="UniProtKB-UniRule"/>
</dbReference>
<evidence type="ECO:0000256" key="2">
    <source>
        <dbReference type="ARBA" id="ARBA00022679"/>
    </source>
</evidence>
<proteinExistence type="predicted"/>
<dbReference type="InterPro" id="IPR029063">
    <property type="entry name" value="SAM-dependent_MTases_sf"/>
</dbReference>
<evidence type="ECO:0000313" key="5">
    <source>
        <dbReference type="EMBL" id="WPG98099.1"/>
    </source>
</evidence>
<dbReference type="Gene3D" id="3.40.50.150">
    <property type="entry name" value="Vaccinia Virus protein VP39"/>
    <property type="match status" value="1"/>
</dbReference>
<feature type="region of interest" description="Disordered" evidence="4">
    <location>
        <begin position="380"/>
        <end position="410"/>
    </location>
</feature>
<dbReference type="PANTHER" id="PTHR13393">
    <property type="entry name" value="SAM-DEPENDENT METHYLTRANSFERASE"/>
    <property type="match status" value="1"/>
</dbReference>
<feature type="binding site" evidence="3">
    <location>
        <position position="148"/>
    </location>
    <ligand>
        <name>S-adenosyl-L-methionine</name>
        <dbReference type="ChEBI" id="CHEBI:59789"/>
    </ligand>
</feature>
<accession>A0AAQ3LZN8</accession>
<dbReference type="AlphaFoldDB" id="A0AAQ3LZN8"/>
<evidence type="ECO:0008006" key="7">
    <source>
        <dbReference type="Google" id="ProtNLM"/>
    </source>
</evidence>
<dbReference type="SUPFAM" id="SSF53335">
    <property type="entry name" value="S-adenosyl-L-methionine-dependent methyltransferases"/>
    <property type="match status" value="1"/>
</dbReference>
<protein>
    <recommendedName>
        <fullName evidence="7">U6 small nuclear RNA (adenine-(43)-N(6))-methyltransferase</fullName>
    </recommendedName>
</protein>
<evidence type="ECO:0000256" key="3">
    <source>
        <dbReference type="PIRSR" id="PIRSR037350-1"/>
    </source>
</evidence>
<dbReference type="InterPro" id="IPR010286">
    <property type="entry name" value="METTL16/RlmF"/>
</dbReference>
<feature type="binding site" evidence="3">
    <location>
        <position position="124"/>
    </location>
    <ligand>
        <name>S-adenosyl-L-methionine</name>
        <dbReference type="ChEBI" id="CHEBI:59789"/>
    </ligand>
</feature>
<keyword evidence="3" id="KW-0949">S-adenosyl-L-methionine</keyword>
<keyword evidence="2" id="KW-0808">Transferase</keyword>
<keyword evidence="6" id="KW-1185">Reference proteome</keyword>
<evidence type="ECO:0000256" key="4">
    <source>
        <dbReference type="SAM" id="MobiDB-lite"/>
    </source>
</evidence>
<feature type="binding site" evidence="3">
    <location>
        <position position="197"/>
    </location>
    <ligand>
        <name>S-adenosyl-L-methionine</name>
        <dbReference type="ChEBI" id="CHEBI:59789"/>
    </ligand>
</feature>
<name>A0AAQ3LZN8_9PEZI</name>
<dbReference type="Pfam" id="PF05971">
    <property type="entry name" value="Methyltransf_10"/>
    <property type="match status" value="1"/>
</dbReference>
<evidence type="ECO:0000256" key="1">
    <source>
        <dbReference type="ARBA" id="ARBA00022603"/>
    </source>
</evidence>